<reference evidence="2" key="2">
    <citation type="submission" date="2021-04" db="EMBL/GenBank/DDBJ databases">
        <authorList>
            <person name="Gilroy R."/>
        </authorList>
    </citation>
    <scope>NUCLEOTIDE SEQUENCE</scope>
    <source>
        <strain evidence="2">CHK192-9172</strain>
    </source>
</reference>
<proteinExistence type="predicted"/>
<feature type="domain" description="Sporulation stage II protein D amidase enhancer LytB N-terminal" evidence="1">
    <location>
        <begin position="293"/>
        <end position="383"/>
    </location>
</feature>
<organism evidence="2 3">
    <name type="scientific">Candidatus Eubacterium avistercoris</name>
    <dbReference type="NCBI Taxonomy" id="2838567"/>
    <lineage>
        <taxon>Bacteria</taxon>
        <taxon>Bacillati</taxon>
        <taxon>Bacillota</taxon>
        <taxon>Clostridia</taxon>
        <taxon>Eubacteriales</taxon>
        <taxon>Eubacteriaceae</taxon>
        <taxon>Eubacterium</taxon>
    </lineage>
</organism>
<dbReference type="InterPro" id="IPR013693">
    <property type="entry name" value="SpoIID/LytB_N"/>
</dbReference>
<evidence type="ECO:0000259" key="1">
    <source>
        <dbReference type="Pfam" id="PF08486"/>
    </source>
</evidence>
<dbReference type="Pfam" id="PF08486">
    <property type="entry name" value="SpoIID"/>
    <property type="match status" value="1"/>
</dbReference>
<comment type="caution">
    <text evidence="2">The sequence shown here is derived from an EMBL/GenBank/DDBJ whole genome shotgun (WGS) entry which is preliminary data.</text>
</comment>
<protein>
    <submittedName>
        <fullName evidence="2">SpoIID/LytB domain-containing protein</fullName>
    </submittedName>
</protein>
<dbReference type="GO" id="GO:0030435">
    <property type="term" value="P:sporulation resulting in formation of a cellular spore"/>
    <property type="evidence" value="ECO:0007669"/>
    <property type="project" value="InterPro"/>
</dbReference>
<name>A0A9D2D2A4_9FIRM</name>
<dbReference type="InterPro" id="IPR013486">
    <property type="entry name" value="SpoIID/LytB"/>
</dbReference>
<dbReference type="EMBL" id="DXCH01000132">
    <property type="protein sequence ID" value="HIZ07199.1"/>
    <property type="molecule type" value="Genomic_DNA"/>
</dbReference>
<gene>
    <name evidence="2" type="ORF">IAA08_04605</name>
</gene>
<evidence type="ECO:0000313" key="3">
    <source>
        <dbReference type="Proteomes" id="UP000824024"/>
    </source>
</evidence>
<dbReference type="Proteomes" id="UP000824024">
    <property type="component" value="Unassembled WGS sequence"/>
</dbReference>
<sequence>MVKRKHRIKILALIAGLLLCGFLFLMNQMQSAATDYGDKSVVYKYELTDFLKIADLDAEESSQILLPRLSGVLTAGDEKTIFDTLGFSRLYEEKEDTGDKAPLTRQQWCADYEKLIKGLGRDDIQTITIQYQGAVPGEDRIITDSGNYNTTLPEDFWIYGNTYVVYASDNDIYGVKEEKDTGEKEEKKVSEQAVQLLPEKVNVLLTNDNGQKPYRKSFEVLCKSKCTLKAGEKSKTFKKGTRFTAKNLEKYFGDGVTSVTLTPEKNRTLYMKCADTGKWSDPYRGTVEIHKNKSGWWIVNTVSTEEYLYGVVPGEMPESFETEALKAQAVCARTFVCASVSGDKYKSYGADVDDSVNSQVYNKNGENKKTTQAVDATKGMILTEKDKETAADIYYFSSSCGFTSGLEAWGQTDKAPSYLKSVTTLVKSQKVKDWDKFLKETDLKAYDSHSRYFRWKAYVTLPDGYSISIAKRESSGVVTDLVYKKGKKTRHVKTENKIRQDLGKYMVKITDARGKTQTNITMLPSAFFTIEKEKGQSYVLYGGGYGHGIGMSQYGADGMASRGSTYKEILEYYFPGITLTKSS</sequence>
<reference evidence="2" key="1">
    <citation type="journal article" date="2021" name="PeerJ">
        <title>Extensive microbial diversity within the chicken gut microbiome revealed by metagenomics and culture.</title>
        <authorList>
            <person name="Gilroy R."/>
            <person name="Ravi A."/>
            <person name="Getino M."/>
            <person name="Pursley I."/>
            <person name="Horton D.L."/>
            <person name="Alikhan N.F."/>
            <person name="Baker D."/>
            <person name="Gharbi K."/>
            <person name="Hall N."/>
            <person name="Watson M."/>
            <person name="Adriaenssens E.M."/>
            <person name="Foster-Nyarko E."/>
            <person name="Jarju S."/>
            <person name="Secka A."/>
            <person name="Antonio M."/>
            <person name="Oren A."/>
            <person name="Chaudhuri R.R."/>
            <person name="La Ragione R."/>
            <person name="Hildebrand F."/>
            <person name="Pallen M.J."/>
        </authorList>
    </citation>
    <scope>NUCLEOTIDE SEQUENCE</scope>
    <source>
        <strain evidence="2">CHK192-9172</strain>
    </source>
</reference>
<dbReference type="NCBIfam" id="TIGR02669">
    <property type="entry name" value="SpoIID_LytB"/>
    <property type="match status" value="1"/>
</dbReference>
<accession>A0A9D2D2A4</accession>
<dbReference type="AlphaFoldDB" id="A0A9D2D2A4"/>
<evidence type="ECO:0000313" key="2">
    <source>
        <dbReference type="EMBL" id="HIZ07199.1"/>
    </source>
</evidence>